<evidence type="ECO:0000256" key="3">
    <source>
        <dbReference type="ARBA" id="ARBA00010617"/>
    </source>
</evidence>
<organism evidence="7 8">
    <name type="scientific">Stachybotrys chartarum (strain CBS 109288 / IBT 7711)</name>
    <name type="common">Toxic black mold</name>
    <name type="synonym">Stilbospora chartarum</name>
    <dbReference type="NCBI Taxonomy" id="1280523"/>
    <lineage>
        <taxon>Eukaryota</taxon>
        <taxon>Fungi</taxon>
        <taxon>Dikarya</taxon>
        <taxon>Ascomycota</taxon>
        <taxon>Pezizomycotina</taxon>
        <taxon>Sordariomycetes</taxon>
        <taxon>Hypocreomycetidae</taxon>
        <taxon>Hypocreales</taxon>
        <taxon>Stachybotryaceae</taxon>
        <taxon>Stachybotrys</taxon>
    </lineage>
</organism>
<sequence>MSASQLVYNIFFHPLASYPGPLYLIASEIALTVYSLLGTSQYPLKAAHDKYGEIVRIAPGTLSCIKPQAWDEIYGFKKDGGGIAKFPKDPAFYDEKMLVTQQRTFRRSLLEQEAMTQEHVGRLMEHFENDFGFGEDMGCVKTGVYHDWVKFVIDYFFAATLPHQRHKLWPLNRLLALCITASTRRMQAQHNEASWERVRRRMAADKERHDFMYCFLRQAHKEKLVTKTIEAQASVVILAGSETSSVAETAAIYEVLTRPDVYKRLNQEIRSTFGSIEIKLQDVLSRLPYLDAVVKETLRIHAPLANGFTR</sequence>
<dbReference type="GO" id="GO:0004497">
    <property type="term" value="F:monooxygenase activity"/>
    <property type="evidence" value="ECO:0007669"/>
    <property type="project" value="InterPro"/>
</dbReference>
<dbReference type="PANTHER" id="PTHR24305">
    <property type="entry name" value="CYTOCHROME P450"/>
    <property type="match status" value="1"/>
</dbReference>
<keyword evidence="8" id="KW-1185">Reference proteome</keyword>
<dbReference type="SUPFAM" id="SSF48264">
    <property type="entry name" value="Cytochrome P450"/>
    <property type="match status" value="1"/>
</dbReference>
<dbReference type="InterPro" id="IPR036396">
    <property type="entry name" value="Cyt_P450_sf"/>
</dbReference>
<evidence type="ECO:0000256" key="5">
    <source>
        <dbReference type="ARBA" id="ARBA00022723"/>
    </source>
</evidence>
<evidence type="ECO:0000313" key="7">
    <source>
        <dbReference type="EMBL" id="KEY71601.1"/>
    </source>
</evidence>
<dbReference type="GO" id="GO:0005506">
    <property type="term" value="F:iron ion binding"/>
    <property type="evidence" value="ECO:0007669"/>
    <property type="project" value="InterPro"/>
</dbReference>
<keyword evidence="4" id="KW-0349">Heme</keyword>
<accession>A0A084B222</accession>
<dbReference type="HOGENOM" id="CLU_001570_14_11_1"/>
<dbReference type="InterPro" id="IPR001128">
    <property type="entry name" value="Cyt_P450"/>
</dbReference>
<dbReference type="EMBL" id="KL648259">
    <property type="protein sequence ID" value="KEY71601.1"/>
    <property type="molecule type" value="Genomic_DNA"/>
</dbReference>
<evidence type="ECO:0000313" key="8">
    <source>
        <dbReference type="Proteomes" id="UP000028045"/>
    </source>
</evidence>
<proteinExistence type="inferred from homology"/>
<comment type="pathway">
    <text evidence="2">Mycotoxin biosynthesis.</text>
</comment>
<dbReference type="AlphaFoldDB" id="A0A084B222"/>
<dbReference type="PANTHER" id="PTHR24305:SF210">
    <property type="entry name" value="CYTOCHROME P450 MONOOXYGENASE ASQL-RELATED"/>
    <property type="match status" value="1"/>
</dbReference>
<dbReference type="GO" id="GO:0016705">
    <property type="term" value="F:oxidoreductase activity, acting on paired donors, with incorporation or reduction of molecular oxygen"/>
    <property type="evidence" value="ECO:0007669"/>
    <property type="project" value="InterPro"/>
</dbReference>
<comment type="cofactor">
    <cofactor evidence="1">
        <name>heme</name>
        <dbReference type="ChEBI" id="CHEBI:30413"/>
    </cofactor>
</comment>
<dbReference type="Gene3D" id="1.10.630.10">
    <property type="entry name" value="Cytochrome P450"/>
    <property type="match status" value="1"/>
</dbReference>
<dbReference type="InterPro" id="IPR050121">
    <property type="entry name" value="Cytochrome_P450_monoxygenase"/>
</dbReference>
<dbReference type="Proteomes" id="UP000028045">
    <property type="component" value="Unassembled WGS sequence"/>
</dbReference>
<evidence type="ECO:0000256" key="4">
    <source>
        <dbReference type="ARBA" id="ARBA00022617"/>
    </source>
</evidence>
<keyword evidence="6" id="KW-0408">Iron</keyword>
<comment type="similarity">
    <text evidence="3">Belongs to the cytochrome P450 family.</text>
</comment>
<gene>
    <name evidence="7" type="ORF">S7711_06062</name>
</gene>
<evidence type="ECO:0000256" key="6">
    <source>
        <dbReference type="ARBA" id="ARBA00023004"/>
    </source>
</evidence>
<reference evidence="7 8" key="1">
    <citation type="journal article" date="2014" name="BMC Genomics">
        <title>Comparative genome sequencing reveals chemotype-specific gene clusters in the toxigenic black mold Stachybotrys.</title>
        <authorList>
            <person name="Semeiks J."/>
            <person name="Borek D."/>
            <person name="Otwinowski Z."/>
            <person name="Grishin N.V."/>
        </authorList>
    </citation>
    <scope>NUCLEOTIDE SEQUENCE [LARGE SCALE GENOMIC DNA]</scope>
    <source>
        <strain evidence="8">CBS 109288 / IBT 7711</strain>
    </source>
</reference>
<dbReference type="Pfam" id="PF00067">
    <property type="entry name" value="p450"/>
    <property type="match status" value="1"/>
</dbReference>
<dbReference type="GO" id="GO:0020037">
    <property type="term" value="F:heme binding"/>
    <property type="evidence" value="ECO:0007669"/>
    <property type="project" value="InterPro"/>
</dbReference>
<evidence type="ECO:0000256" key="1">
    <source>
        <dbReference type="ARBA" id="ARBA00001971"/>
    </source>
</evidence>
<keyword evidence="5" id="KW-0479">Metal-binding</keyword>
<name>A0A084B222_STACB</name>
<protein>
    <submittedName>
        <fullName evidence="7">Uncharacterized protein</fullName>
    </submittedName>
</protein>
<evidence type="ECO:0000256" key="2">
    <source>
        <dbReference type="ARBA" id="ARBA00004685"/>
    </source>
</evidence>